<gene>
    <name evidence="1" type="ORF">GGX14DRAFT_542424</name>
</gene>
<proteinExistence type="predicted"/>
<evidence type="ECO:0000313" key="1">
    <source>
        <dbReference type="EMBL" id="KAJ7212940.1"/>
    </source>
</evidence>
<comment type="caution">
    <text evidence="1">The sequence shown here is derived from an EMBL/GenBank/DDBJ whole genome shotgun (WGS) entry which is preliminary data.</text>
</comment>
<organism evidence="1 2">
    <name type="scientific">Mycena pura</name>
    <dbReference type="NCBI Taxonomy" id="153505"/>
    <lineage>
        <taxon>Eukaryota</taxon>
        <taxon>Fungi</taxon>
        <taxon>Dikarya</taxon>
        <taxon>Basidiomycota</taxon>
        <taxon>Agaricomycotina</taxon>
        <taxon>Agaricomycetes</taxon>
        <taxon>Agaricomycetidae</taxon>
        <taxon>Agaricales</taxon>
        <taxon>Marasmiineae</taxon>
        <taxon>Mycenaceae</taxon>
        <taxon>Mycena</taxon>
    </lineage>
</organism>
<dbReference type="AlphaFoldDB" id="A0AAD6VL83"/>
<name>A0AAD6VL83_9AGAR</name>
<sequence>MVQSPSKFCRGSEENWDAFCASARIVESTDHHDDLLLKPITLPTHLPEIVAASLTGSNQKYPFSPLISQADLQFSSQAYDIQLVPEDYQRIPCTSIRIRKFYAANSDAIAGGTYCVEFKVHVVKYDQRRVPHGPTSIATAGGAVVIPLPLALRGKSVVYAGTNYHVEYIQSFIEFKGVGLHNNGRQAILDSAAMQAVNRSLGLVGVKNYAFSVDRHHVDTITSWWEKIGTEGYRYRYMRRDNAFVLDTPIGWFRFYSFLCRLREYHHVVCEALRTASPSLLTARELFCEELTQHLGGGNEGSPHDGGQGHQSEMQWRDADGDIQLGDEAATYTQISVEDFCRGESDEEDDDDDFDDEDVAPKDVGAKVQLWQKDVVPGFGIDLALPLHDKI</sequence>
<dbReference type="EMBL" id="JARJCW010000022">
    <property type="protein sequence ID" value="KAJ7212940.1"/>
    <property type="molecule type" value="Genomic_DNA"/>
</dbReference>
<keyword evidence="2" id="KW-1185">Reference proteome</keyword>
<reference evidence="1" key="1">
    <citation type="submission" date="2023-03" db="EMBL/GenBank/DDBJ databases">
        <title>Massive genome expansion in bonnet fungi (Mycena s.s.) driven by repeated elements and novel gene families across ecological guilds.</title>
        <authorList>
            <consortium name="Lawrence Berkeley National Laboratory"/>
            <person name="Harder C.B."/>
            <person name="Miyauchi S."/>
            <person name="Viragh M."/>
            <person name="Kuo A."/>
            <person name="Thoen E."/>
            <person name="Andreopoulos B."/>
            <person name="Lu D."/>
            <person name="Skrede I."/>
            <person name="Drula E."/>
            <person name="Henrissat B."/>
            <person name="Morin E."/>
            <person name="Kohler A."/>
            <person name="Barry K."/>
            <person name="LaButti K."/>
            <person name="Morin E."/>
            <person name="Salamov A."/>
            <person name="Lipzen A."/>
            <person name="Mereny Z."/>
            <person name="Hegedus B."/>
            <person name="Baldrian P."/>
            <person name="Stursova M."/>
            <person name="Weitz H."/>
            <person name="Taylor A."/>
            <person name="Grigoriev I.V."/>
            <person name="Nagy L.G."/>
            <person name="Martin F."/>
            <person name="Kauserud H."/>
        </authorList>
    </citation>
    <scope>NUCLEOTIDE SEQUENCE</scope>
    <source>
        <strain evidence="1">9144</strain>
    </source>
</reference>
<protein>
    <submittedName>
        <fullName evidence="1">Uncharacterized protein</fullName>
    </submittedName>
</protein>
<dbReference type="Proteomes" id="UP001219525">
    <property type="component" value="Unassembled WGS sequence"/>
</dbReference>
<evidence type="ECO:0000313" key="2">
    <source>
        <dbReference type="Proteomes" id="UP001219525"/>
    </source>
</evidence>
<accession>A0AAD6VL83</accession>